<reference evidence="3 4" key="1">
    <citation type="journal article" date="2007" name="J. Bacteriol.">
        <title>Whole-genome analysis of the methyl tert-butyl ether-degrading beta-proteobacterium Methylibium petroleiphilum PM1.</title>
        <authorList>
            <person name="Kane S.R."/>
            <person name="Chakicherla A.Y."/>
            <person name="Chain P.S.G."/>
            <person name="Schmidt R."/>
            <person name="Shin M.W."/>
            <person name="Legler T.C."/>
            <person name="Scow K.M."/>
            <person name="Larimer F.W."/>
            <person name="Lucas S.M."/>
            <person name="Richardson P.M."/>
            <person name="Hristova K.R."/>
        </authorList>
    </citation>
    <scope>NUCLEOTIDE SEQUENCE [LARGE SCALE GENOMIC DNA]</scope>
    <source>
        <strain evidence="4">ATCC BAA-1232 / LMG 22953 / PM1</strain>
    </source>
</reference>
<dbReference type="STRING" id="420662.Mpe_A3175"/>
<dbReference type="EMBL" id="CP000555">
    <property type="protein sequence ID" value="ABM96128.1"/>
    <property type="molecule type" value="Genomic_DNA"/>
</dbReference>
<accession>A2SKN9</accession>
<keyword evidence="4" id="KW-1185">Reference proteome</keyword>
<feature type="region of interest" description="Disordered" evidence="1">
    <location>
        <begin position="1"/>
        <end position="20"/>
    </location>
</feature>
<organism evidence="3 4">
    <name type="scientific">Methylibium petroleiphilum (strain ATCC BAA-1232 / LMG 22953 / PM1)</name>
    <dbReference type="NCBI Taxonomy" id="420662"/>
    <lineage>
        <taxon>Bacteria</taxon>
        <taxon>Pseudomonadati</taxon>
        <taxon>Pseudomonadota</taxon>
        <taxon>Betaproteobacteria</taxon>
        <taxon>Burkholderiales</taxon>
        <taxon>Sphaerotilaceae</taxon>
        <taxon>Methylibium</taxon>
    </lineage>
</organism>
<evidence type="ECO:0000256" key="2">
    <source>
        <dbReference type="SAM" id="Phobius"/>
    </source>
</evidence>
<keyword evidence="2" id="KW-0472">Membrane</keyword>
<keyword evidence="2" id="KW-0812">Transmembrane</keyword>
<protein>
    <recommendedName>
        <fullName evidence="5">Transmembrane protein</fullName>
    </recommendedName>
</protein>
<evidence type="ECO:0000256" key="1">
    <source>
        <dbReference type="SAM" id="MobiDB-lite"/>
    </source>
</evidence>
<dbReference type="AlphaFoldDB" id="A2SKN9"/>
<evidence type="ECO:0000313" key="3">
    <source>
        <dbReference type="EMBL" id="ABM96128.1"/>
    </source>
</evidence>
<dbReference type="RefSeq" id="WP_011830751.1">
    <property type="nucleotide sequence ID" value="NC_008825.1"/>
</dbReference>
<proteinExistence type="predicted"/>
<name>A2SKN9_METPP</name>
<dbReference type="Proteomes" id="UP000000366">
    <property type="component" value="Chromosome"/>
</dbReference>
<evidence type="ECO:0008006" key="5">
    <source>
        <dbReference type="Google" id="ProtNLM"/>
    </source>
</evidence>
<evidence type="ECO:0000313" key="4">
    <source>
        <dbReference type="Proteomes" id="UP000000366"/>
    </source>
</evidence>
<dbReference type="InterPro" id="IPR036249">
    <property type="entry name" value="Thioredoxin-like_sf"/>
</dbReference>
<dbReference type="SUPFAM" id="SSF52833">
    <property type="entry name" value="Thioredoxin-like"/>
    <property type="match status" value="1"/>
</dbReference>
<dbReference type="KEGG" id="mpt:Mpe_A3175"/>
<dbReference type="HOGENOM" id="CLU_109681_0_0_4"/>
<gene>
    <name evidence="3" type="ordered locus">Mpe_A3175</name>
</gene>
<sequence length="239" mass="25877">MSGSNSSNPGSGGGAPRAEAATAEPLSFAVHSLPSPTLPNAAVRHGRLKMLLVLLVCAAPVIASYFTYYVIRPQGRTNHGMLVEPQRPLPSAEELPLSDLQGAGVDPSRLKGQWLLIAVAGGACDAQCERQLYLQRQLRESLGKHKDRLDRVWLIDDAAAPRSELMPALQGATVLRAPAAALDRWLAGSDRQGLAAHFFLVDPLGNYMMRFPAPSEPDRIKRDLEKLMRAAASWDEPGR</sequence>
<dbReference type="eggNOG" id="COG1999">
    <property type="taxonomic scope" value="Bacteria"/>
</dbReference>
<keyword evidence="2" id="KW-1133">Transmembrane helix</keyword>
<feature type="transmembrane region" description="Helical" evidence="2">
    <location>
        <begin position="50"/>
        <end position="71"/>
    </location>
</feature>